<dbReference type="STRING" id="765915.A0A1Y2H6E9"/>
<feature type="compositionally biased region" description="Basic and acidic residues" evidence="1">
    <location>
        <begin position="467"/>
        <end position="478"/>
    </location>
</feature>
<feature type="compositionally biased region" description="Polar residues" evidence="1">
    <location>
        <begin position="245"/>
        <end position="271"/>
    </location>
</feature>
<feature type="compositionally biased region" description="Polar residues" evidence="1">
    <location>
        <begin position="481"/>
        <end position="490"/>
    </location>
</feature>
<feature type="compositionally biased region" description="Low complexity" evidence="1">
    <location>
        <begin position="353"/>
        <end position="365"/>
    </location>
</feature>
<dbReference type="EMBL" id="MCFL01000098">
    <property type="protein sequence ID" value="ORZ30157.1"/>
    <property type="molecule type" value="Genomic_DNA"/>
</dbReference>
<proteinExistence type="predicted"/>
<accession>A0A1Y2H6E9</accession>
<organism evidence="2 3">
    <name type="scientific">Catenaria anguillulae PL171</name>
    <dbReference type="NCBI Taxonomy" id="765915"/>
    <lineage>
        <taxon>Eukaryota</taxon>
        <taxon>Fungi</taxon>
        <taxon>Fungi incertae sedis</taxon>
        <taxon>Blastocladiomycota</taxon>
        <taxon>Blastocladiomycetes</taxon>
        <taxon>Blastocladiales</taxon>
        <taxon>Catenariaceae</taxon>
        <taxon>Catenaria</taxon>
    </lineage>
</organism>
<keyword evidence="3" id="KW-1185">Reference proteome</keyword>
<gene>
    <name evidence="2" type="ORF">BCR44DRAFT_1329700</name>
</gene>
<feature type="compositionally biased region" description="Pro residues" evidence="1">
    <location>
        <begin position="366"/>
        <end position="377"/>
    </location>
</feature>
<feature type="compositionally biased region" description="Polar residues" evidence="1">
    <location>
        <begin position="337"/>
        <end position="349"/>
    </location>
</feature>
<feature type="compositionally biased region" description="Low complexity" evidence="1">
    <location>
        <begin position="438"/>
        <end position="453"/>
    </location>
</feature>
<evidence type="ECO:0008006" key="4">
    <source>
        <dbReference type="Google" id="ProtNLM"/>
    </source>
</evidence>
<feature type="compositionally biased region" description="Low complexity" evidence="1">
    <location>
        <begin position="496"/>
        <end position="508"/>
    </location>
</feature>
<feature type="compositionally biased region" description="Low complexity" evidence="1">
    <location>
        <begin position="632"/>
        <end position="651"/>
    </location>
</feature>
<feature type="region of interest" description="Disordered" evidence="1">
    <location>
        <begin position="244"/>
        <end position="296"/>
    </location>
</feature>
<feature type="compositionally biased region" description="Polar residues" evidence="1">
    <location>
        <begin position="382"/>
        <end position="401"/>
    </location>
</feature>
<sequence>MPLGRSTRRYHVSWSQCVWTSRSRKCFSSPARGIAHLAPDFVPEQCPRAAAHGNCRVLHGRASNGQWSAGPQLARSGQCAIHSCRGWCNASLGWIQACVCPAYARCWTACSCSQLRSKCHARCDLGAQARRTIPLVAGCIARAARAGRTGRAMAAERVGSLPQPTPEMTQVWSGQQFALGLEFGEFKQTLLATDVGRLLEPILGNAQAAPIAFPVVDSMQQQQQQQRYSASPYTAPLADYGRRLSTLSNSGLPPAPSSTNMPQTYGFTSTPAPVPSFEAAPQQSLPPVPVSKQASFIGSPQASATVVAQVPLPSQQQQQQQQGMYSQQHLPLMTSPSQNAVHAQQQAPPMSTPMVSSPQSQAAAAPPAPYGQMPPAPMYGSNGMQQQPSSFDVSRSPQQFASAPGMSPGFGPAPTAPPKQRGFSPAPINTIASPVNQPAATAAPASPPASGAAVDEWDDLGFGNSALKKEKSKGKADGQADGSSGSATSPKDTDSGPKSASDSASPADGSGGSSSGIFGIVKSVFGRKKKDGAPGPVKANLGEESTFYFDKELGRWINKNDPSSASMTTSKPPPPPPARTGSAPPGGGAPPHGGSAPPPSMGSMSMNVPPPAAAAAGGLPPAQVGGSVGFGAPARSASPAASIHSISSVASMPPLGTFGLPTPINRGGSVPGSVPDSPSSPGPAGTPPSALSSTNSTPAGSSKGRTRQRPSSSMGFNPIESLGSGGPPPGPASSSLRNMRGRSRYVDVLNPGSGTSSPAPPSGTSTPAPPAAGPSFLPSTGGGQ</sequence>
<feature type="compositionally biased region" description="Low complexity" evidence="1">
    <location>
        <begin position="751"/>
        <end position="766"/>
    </location>
</feature>
<feature type="compositionally biased region" description="Low complexity" evidence="1">
    <location>
        <begin position="667"/>
        <end position="677"/>
    </location>
</feature>
<evidence type="ECO:0000313" key="2">
    <source>
        <dbReference type="EMBL" id="ORZ30157.1"/>
    </source>
</evidence>
<feature type="region of interest" description="Disordered" evidence="1">
    <location>
        <begin position="557"/>
        <end position="784"/>
    </location>
</feature>
<dbReference type="OrthoDB" id="8918678at2759"/>
<dbReference type="Proteomes" id="UP000193411">
    <property type="component" value="Unassembled WGS sequence"/>
</dbReference>
<reference evidence="2 3" key="1">
    <citation type="submission" date="2016-07" db="EMBL/GenBank/DDBJ databases">
        <title>Pervasive Adenine N6-methylation of Active Genes in Fungi.</title>
        <authorList>
            <consortium name="DOE Joint Genome Institute"/>
            <person name="Mondo S.J."/>
            <person name="Dannebaum R.O."/>
            <person name="Kuo R.C."/>
            <person name="Labutti K."/>
            <person name="Haridas S."/>
            <person name="Kuo A."/>
            <person name="Salamov A."/>
            <person name="Ahrendt S.R."/>
            <person name="Lipzen A."/>
            <person name="Sullivan W."/>
            <person name="Andreopoulos W.B."/>
            <person name="Clum A."/>
            <person name="Lindquist E."/>
            <person name="Daum C."/>
            <person name="Ramamoorthy G.K."/>
            <person name="Gryganskyi A."/>
            <person name="Culley D."/>
            <person name="Magnuson J.K."/>
            <person name="James T.Y."/>
            <person name="O'Malley M.A."/>
            <person name="Stajich J.E."/>
            <person name="Spatafora J.W."/>
            <person name="Visel A."/>
            <person name="Grigoriev I.V."/>
        </authorList>
    </citation>
    <scope>NUCLEOTIDE SEQUENCE [LARGE SCALE GENOMIC DNA]</scope>
    <source>
        <strain evidence="2 3">PL171</strain>
    </source>
</reference>
<name>A0A1Y2H6E9_9FUNG</name>
<feature type="compositionally biased region" description="Low complexity" evidence="1">
    <location>
        <begin position="601"/>
        <end position="622"/>
    </location>
</feature>
<evidence type="ECO:0000256" key="1">
    <source>
        <dbReference type="SAM" id="MobiDB-lite"/>
    </source>
</evidence>
<dbReference type="AlphaFoldDB" id="A0A1Y2H6E9"/>
<protein>
    <recommendedName>
        <fullName evidence="4">COPII coat assembly protein SEC16</fullName>
    </recommendedName>
</protein>
<comment type="caution">
    <text evidence="2">The sequence shown here is derived from an EMBL/GenBank/DDBJ whole genome shotgun (WGS) entry which is preliminary data.</text>
</comment>
<evidence type="ECO:0000313" key="3">
    <source>
        <dbReference type="Proteomes" id="UP000193411"/>
    </source>
</evidence>
<feature type="region of interest" description="Disordered" evidence="1">
    <location>
        <begin position="337"/>
        <end position="518"/>
    </location>
</feature>